<dbReference type="Gene3D" id="3.30.360.10">
    <property type="entry name" value="Dihydrodipicolinate Reductase, domain 2"/>
    <property type="match status" value="1"/>
</dbReference>
<comment type="function">
    <text evidence="5">Catalyzes the NADPH-dependent reduction of N-acetyl-5-glutamyl phosphate to yield N-acetyl-L-glutamate 5-semialdehyde.</text>
</comment>
<keyword evidence="9" id="KW-1185">Reference proteome</keyword>
<evidence type="ECO:0000256" key="2">
    <source>
        <dbReference type="ARBA" id="ARBA00022605"/>
    </source>
</evidence>
<dbReference type="CDD" id="cd24149">
    <property type="entry name" value="AGPR_N_ARG5_6_like"/>
    <property type="match status" value="1"/>
</dbReference>
<keyword evidence="2 5" id="KW-0028">Amino-acid biosynthesis</keyword>
<protein>
    <recommendedName>
        <fullName evidence="5">N-acetyl-gamma-glutamyl-phosphate reductase</fullName>
        <shortName evidence="5">AGPR</shortName>
        <ecNumber evidence="5">1.2.1.38</ecNumber>
    </recommendedName>
    <alternativeName>
        <fullName evidence="5">N-acetyl-glutamate semialdehyde dehydrogenase</fullName>
        <shortName evidence="5">NAGSA dehydrogenase</shortName>
    </alternativeName>
</protein>
<keyword evidence="3 5" id="KW-0521">NADP</keyword>
<dbReference type="NCBIfam" id="TIGR01850">
    <property type="entry name" value="argC"/>
    <property type="match status" value="1"/>
</dbReference>
<proteinExistence type="inferred from homology"/>
<dbReference type="CDD" id="cd23936">
    <property type="entry name" value="AGPR_C_ARG5_6_like"/>
    <property type="match status" value="1"/>
</dbReference>
<dbReference type="SMART" id="SM00859">
    <property type="entry name" value="Semialdhyde_dh"/>
    <property type="match status" value="1"/>
</dbReference>
<name>A0A2U2BQV0_9PROT</name>
<feature type="active site" evidence="5 6">
    <location>
        <position position="133"/>
    </location>
</feature>
<dbReference type="EC" id="1.2.1.38" evidence="5"/>
<dbReference type="InterPro" id="IPR058924">
    <property type="entry name" value="AGPR_dimerisation_dom"/>
</dbReference>
<evidence type="ECO:0000256" key="4">
    <source>
        <dbReference type="ARBA" id="ARBA00023002"/>
    </source>
</evidence>
<comment type="pathway">
    <text evidence="5">Amino-acid biosynthesis; L-arginine biosynthesis; N(2)-acetyl-L-ornithine from L-glutamate: step 3/4.</text>
</comment>
<dbReference type="InterPro" id="IPR000706">
    <property type="entry name" value="AGPR_type-1"/>
</dbReference>
<dbReference type="AlphaFoldDB" id="A0A2U2BQV0"/>
<evidence type="ECO:0000256" key="1">
    <source>
        <dbReference type="ARBA" id="ARBA00022571"/>
    </source>
</evidence>
<comment type="caution">
    <text evidence="8">The sequence shown here is derived from an EMBL/GenBank/DDBJ whole genome shotgun (WGS) entry which is preliminary data.</text>
</comment>
<gene>
    <name evidence="5" type="primary">argC</name>
    <name evidence="8" type="ORF">DDZ18_13285</name>
</gene>
<dbReference type="InterPro" id="IPR000534">
    <property type="entry name" value="Semialdehyde_DH_NAD-bd"/>
</dbReference>
<comment type="similarity">
    <text evidence="5">Belongs to the NAGSA dehydrogenase family. Type 1 subfamily.</text>
</comment>
<dbReference type="GO" id="GO:0070401">
    <property type="term" value="F:NADP+ binding"/>
    <property type="evidence" value="ECO:0007669"/>
    <property type="project" value="InterPro"/>
</dbReference>
<dbReference type="EMBL" id="QEXV01000007">
    <property type="protein sequence ID" value="PWE16390.1"/>
    <property type="molecule type" value="Genomic_DNA"/>
</dbReference>
<dbReference type="GO" id="GO:0005737">
    <property type="term" value="C:cytoplasm"/>
    <property type="evidence" value="ECO:0007669"/>
    <property type="project" value="UniProtKB-SubCell"/>
</dbReference>
<dbReference type="Proteomes" id="UP000245168">
    <property type="component" value="Unassembled WGS sequence"/>
</dbReference>
<evidence type="ECO:0000256" key="5">
    <source>
        <dbReference type="HAMAP-Rule" id="MF_00150"/>
    </source>
</evidence>
<evidence type="ECO:0000256" key="3">
    <source>
        <dbReference type="ARBA" id="ARBA00022857"/>
    </source>
</evidence>
<dbReference type="Pfam" id="PF01118">
    <property type="entry name" value="Semialdhyde_dh"/>
    <property type="match status" value="1"/>
</dbReference>
<dbReference type="InterPro" id="IPR050085">
    <property type="entry name" value="AGPR"/>
</dbReference>
<dbReference type="PANTHER" id="PTHR32338">
    <property type="entry name" value="N-ACETYL-GAMMA-GLUTAMYL-PHOSPHATE REDUCTASE, CHLOROPLASTIC-RELATED-RELATED"/>
    <property type="match status" value="1"/>
</dbReference>
<evidence type="ECO:0000313" key="9">
    <source>
        <dbReference type="Proteomes" id="UP000245168"/>
    </source>
</evidence>
<dbReference type="Pfam" id="PF22698">
    <property type="entry name" value="Semialdhyde_dhC_1"/>
    <property type="match status" value="1"/>
</dbReference>
<dbReference type="UniPathway" id="UPA00068">
    <property type="reaction ID" value="UER00108"/>
</dbReference>
<evidence type="ECO:0000256" key="6">
    <source>
        <dbReference type="PROSITE-ProRule" id="PRU10010"/>
    </source>
</evidence>
<dbReference type="PROSITE" id="PS01224">
    <property type="entry name" value="ARGC"/>
    <property type="match status" value="1"/>
</dbReference>
<dbReference type="GO" id="GO:0003942">
    <property type="term" value="F:N-acetyl-gamma-glutamyl-phosphate reductase activity"/>
    <property type="evidence" value="ECO:0007669"/>
    <property type="project" value="UniProtKB-UniRule"/>
</dbReference>
<reference evidence="9" key="1">
    <citation type="submission" date="2018-05" db="EMBL/GenBank/DDBJ databases">
        <authorList>
            <person name="Liu B.-T."/>
        </authorList>
    </citation>
    <scope>NUCLEOTIDE SEQUENCE [LARGE SCALE GENOMIC DNA]</scope>
    <source>
        <strain evidence="9">WD6-1</strain>
    </source>
</reference>
<dbReference type="GO" id="GO:0006526">
    <property type="term" value="P:L-arginine biosynthetic process"/>
    <property type="evidence" value="ECO:0007669"/>
    <property type="project" value="UniProtKB-UniRule"/>
</dbReference>
<accession>A0A2U2BQV0</accession>
<evidence type="ECO:0000313" key="8">
    <source>
        <dbReference type="EMBL" id="PWE16390.1"/>
    </source>
</evidence>
<comment type="subcellular location">
    <subcellularLocation>
        <location evidence="5">Cytoplasm</location>
    </subcellularLocation>
</comment>
<dbReference type="PANTHER" id="PTHR32338:SF10">
    <property type="entry name" value="N-ACETYL-GAMMA-GLUTAMYL-PHOSPHATE REDUCTASE, CHLOROPLASTIC-RELATED"/>
    <property type="match status" value="1"/>
</dbReference>
<keyword evidence="5" id="KW-0963">Cytoplasm</keyword>
<keyword evidence="1 5" id="KW-0055">Arginine biosynthesis</keyword>
<evidence type="ECO:0000259" key="7">
    <source>
        <dbReference type="SMART" id="SM00859"/>
    </source>
</evidence>
<dbReference type="SUPFAM" id="SSF55347">
    <property type="entry name" value="Glyceraldehyde-3-phosphate dehydrogenase-like, C-terminal domain"/>
    <property type="match status" value="1"/>
</dbReference>
<dbReference type="Gene3D" id="3.40.50.720">
    <property type="entry name" value="NAD(P)-binding Rossmann-like Domain"/>
    <property type="match status" value="1"/>
</dbReference>
<organism evidence="8 9">
    <name type="scientific">Marinicauda salina</name>
    <dbReference type="NCBI Taxonomy" id="2135793"/>
    <lineage>
        <taxon>Bacteria</taxon>
        <taxon>Pseudomonadati</taxon>
        <taxon>Pseudomonadota</taxon>
        <taxon>Alphaproteobacteria</taxon>
        <taxon>Maricaulales</taxon>
        <taxon>Maricaulaceae</taxon>
        <taxon>Marinicauda</taxon>
    </lineage>
</organism>
<dbReference type="RefSeq" id="WP_109253892.1">
    <property type="nucleotide sequence ID" value="NZ_QEXV01000007.1"/>
</dbReference>
<dbReference type="HAMAP" id="MF_00150">
    <property type="entry name" value="ArgC_type1"/>
    <property type="match status" value="1"/>
</dbReference>
<comment type="catalytic activity">
    <reaction evidence="5">
        <text>N-acetyl-L-glutamate 5-semialdehyde + phosphate + NADP(+) = N-acetyl-L-glutamyl 5-phosphate + NADPH + H(+)</text>
        <dbReference type="Rhea" id="RHEA:21588"/>
        <dbReference type="ChEBI" id="CHEBI:15378"/>
        <dbReference type="ChEBI" id="CHEBI:29123"/>
        <dbReference type="ChEBI" id="CHEBI:43474"/>
        <dbReference type="ChEBI" id="CHEBI:57783"/>
        <dbReference type="ChEBI" id="CHEBI:57936"/>
        <dbReference type="ChEBI" id="CHEBI:58349"/>
        <dbReference type="EC" id="1.2.1.38"/>
    </reaction>
</comment>
<keyword evidence="4 5" id="KW-0560">Oxidoreductase</keyword>
<sequence>MKRIGLVGARGHVGRELIRLLAGREDMGLAFASSRAMAGAPATALAPEAPEGLTIEALGPEGVAGKDVDAVVLALPNGEAAPYVAAIEAARPGAVIVDLSADYRFDDAWAYGLPELQGRERLRGATRIANPGCYATAGQFCVAPVRDRLAGPAHLFGVSGYSGAGTSPSRRNDPVALADNLMPYGLTGHLHEREMSRHLGGEVRFSPHVAAFFRGLIVTAQLEFADPLDEATLRNAYVRGFADEPLIEIVEDRVPEITDGANQNGAAVGGFALGEDGRRAVMVCALDNLLKGAAVQAIQNLALALELDEFDGLV</sequence>
<dbReference type="OrthoDB" id="9801289at2"/>
<dbReference type="InterPro" id="IPR023013">
    <property type="entry name" value="AGPR_AS"/>
</dbReference>
<feature type="domain" description="Semialdehyde dehydrogenase NAD-binding" evidence="7">
    <location>
        <begin position="3"/>
        <end position="124"/>
    </location>
</feature>
<dbReference type="InterPro" id="IPR036291">
    <property type="entry name" value="NAD(P)-bd_dom_sf"/>
</dbReference>
<dbReference type="GO" id="GO:0051287">
    <property type="term" value="F:NAD binding"/>
    <property type="evidence" value="ECO:0007669"/>
    <property type="project" value="InterPro"/>
</dbReference>
<dbReference type="SUPFAM" id="SSF51735">
    <property type="entry name" value="NAD(P)-binding Rossmann-fold domains"/>
    <property type="match status" value="1"/>
</dbReference>